<dbReference type="eggNOG" id="COG2197">
    <property type="taxonomic scope" value="Bacteria"/>
</dbReference>
<accession>E7RQI6</accession>
<dbReference type="EMBL" id="AEPE02000005">
    <property type="protein sequence ID" value="EFZ36524.1"/>
    <property type="molecule type" value="Genomic_DNA"/>
</dbReference>
<organism evidence="2 3">
    <name type="scientific">Hoylesella oralis ATCC 33269</name>
    <dbReference type="NCBI Taxonomy" id="873533"/>
    <lineage>
        <taxon>Bacteria</taxon>
        <taxon>Pseudomonadati</taxon>
        <taxon>Bacteroidota</taxon>
        <taxon>Bacteroidia</taxon>
        <taxon>Bacteroidales</taxon>
        <taxon>Prevotellaceae</taxon>
        <taxon>Hoylesella</taxon>
    </lineage>
</organism>
<dbReference type="GO" id="GO:0005524">
    <property type="term" value="F:ATP binding"/>
    <property type="evidence" value="ECO:0007669"/>
    <property type="project" value="InterPro"/>
</dbReference>
<comment type="caution">
    <text evidence="2">The sequence shown here is derived from an EMBL/GenBank/DDBJ whole genome shotgun (WGS) entry which is preliminary data.</text>
</comment>
<dbReference type="STRING" id="28134.SAMN05444288_2015"/>
<dbReference type="Gene3D" id="3.40.50.2300">
    <property type="match status" value="1"/>
</dbReference>
<dbReference type="InterPro" id="IPR051549">
    <property type="entry name" value="PEP_Utilizing_Enz"/>
</dbReference>
<dbReference type="RefSeq" id="WP_004369574.1">
    <property type="nucleotide sequence ID" value="NZ_GL833119.1"/>
</dbReference>
<dbReference type="AlphaFoldDB" id="E7RQI6"/>
<dbReference type="GO" id="GO:0008986">
    <property type="term" value="F:pyruvate, water dikinase activity"/>
    <property type="evidence" value="ECO:0007669"/>
    <property type="project" value="UniProtKB-EC"/>
</dbReference>
<dbReference type="Proteomes" id="UP000005580">
    <property type="component" value="Unassembled WGS sequence"/>
</dbReference>
<dbReference type="PANTHER" id="PTHR43615">
    <property type="entry name" value="PHOSPHOENOLPYRUVATE SYNTHASE-RELATED"/>
    <property type="match status" value="1"/>
</dbReference>
<dbReference type="PANTHER" id="PTHR43615:SF1">
    <property type="entry name" value="PPDK_N DOMAIN-CONTAINING PROTEIN"/>
    <property type="match status" value="1"/>
</dbReference>
<keyword evidence="3" id="KW-1185">Reference proteome</keyword>
<proteinExistence type="predicted"/>
<dbReference type="EC" id="2.7.9.2" evidence="2"/>
<dbReference type="InterPro" id="IPR002192">
    <property type="entry name" value="PPDK_AMP/ATP-bd"/>
</dbReference>
<name>E7RQI6_9BACT</name>
<evidence type="ECO:0000259" key="1">
    <source>
        <dbReference type="Pfam" id="PF01326"/>
    </source>
</evidence>
<dbReference type="Gene3D" id="3.30.1490.20">
    <property type="entry name" value="ATP-grasp fold, A domain"/>
    <property type="match status" value="1"/>
</dbReference>
<dbReference type="eggNOG" id="COG0574">
    <property type="taxonomic scope" value="Bacteria"/>
</dbReference>
<protein>
    <submittedName>
        <fullName evidence="2">Pyruvate phosphate dikinase, PEP/pyruvate binding domain protein</fullName>
        <ecNumber evidence="2">2.7.9.2</ecNumber>
    </submittedName>
</protein>
<keyword evidence="2" id="KW-0808">Transferase</keyword>
<evidence type="ECO:0000313" key="3">
    <source>
        <dbReference type="Proteomes" id="UP000005580"/>
    </source>
</evidence>
<dbReference type="SUPFAM" id="SSF56059">
    <property type="entry name" value="Glutathione synthetase ATP-binding domain-like"/>
    <property type="match status" value="1"/>
</dbReference>
<feature type="domain" description="Pyruvate phosphate dikinase AMP/ATP-binding" evidence="1">
    <location>
        <begin position="436"/>
        <end position="813"/>
    </location>
</feature>
<dbReference type="Pfam" id="PF01326">
    <property type="entry name" value="PPDK_N"/>
    <property type="match status" value="1"/>
</dbReference>
<dbReference type="InterPro" id="IPR013815">
    <property type="entry name" value="ATP_grasp_subdomain_1"/>
</dbReference>
<keyword evidence="2" id="KW-0670">Pyruvate</keyword>
<evidence type="ECO:0000313" key="2">
    <source>
        <dbReference type="EMBL" id="EFZ36524.1"/>
    </source>
</evidence>
<dbReference type="HOGENOM" id="CLU_012339_0_0_10"/>
<sequence length="985" mass="112060">MNENNPEQWNKFYLKDVTFVNLMLRRIYNVLIVANPYDAFMLEDDGRVEEKIYNEYMELGLRYPPMFTQVSTTEEAAKVLSTTNIDLVICMPGTADNDAFSVARSIKADFPHIHCVVLTPFSHGITKRMENEDLSIFDYVFCWLGNTNLILSIIKLIEDKMNIEHDIKEGGVQMILLVEDSIRFYSSILPNLYSYILLQSQNLASEALNKHIATLRMRGRPKVVLARNYEEAMDFYSRYSDNTLGVISDARFPVNGKKDAEAGLKLLRAIRAKDEYVPLIMESSESSNRQKAEAEGFKFVDKNSKKISVDLRNIIEEHMGFGDFIFRDPKTHAEIMRVHSLKELQDNIFKIPDDSMLYHISRNHMSRWLSARAIFPVSAFLKNVTWHKLQDVDAHRKIIFDAIVQYRHMKNIGVVAVFDRLKFDKYAHFARIGEGSLGGKGRGLAFLDNVVKMHPEFNQHEGATVQIPKTLVLCTDLFDRFMDQNNLYQIALSDASDDEILEHFLKAQLPDSLIADFFTFFEATKTPIAIRSSSLLEDAHYQPFAGVYSTYMIPYLDDRYTMLQMLACAIKGVYASVFYRDSKAYMTATSNVIDQEKMAVILQEVVGKQYGDHFYPNISGVLRSLNYYPIGDETAEDGIASLALGLGKYIVDGGQTLRVSPYHPAQILQTSELDIALRETQTQFYALDMKHVGNDFKVDDGFNILKLKVKDAEADGSLNYIASTYDPYDQVIRDGLYEGGRKIISFCGVLQQGVFPLPEILQMSMKYGSEAMKRPVEIEFACNLNDDKTGEFYLLQIRPIVDSKQILDEDLSKIADERCLLRSHNSLGQGVSEDVTDVVYVKTDDQFSAMNNPAIAADIEQMNRKFLASGTNYVLIGPGRWGSSDYWLGIPVKWPHISGARVIVEVALKNYRVDPSQGTHFFQNLTSFGVGYFTIDESRGTGLYNKAILDEMPAVEETKFIRHVRFDRPLKIMMDGKKQEGVVLL</sequence>
<reference evidence="2" key="1">
    <citation type="submission" date="2011-01" db="EMBL/GenBank/DDBJ databases">
        <authorList>
            <person name="Muzny D."/>
            <person name="Qin X."/>
            <person name="Buhay C."/>
            <person name="Dugan-Rocha S."/>
            <person name="Ding Y."/>
            <person name="Chen G."/>
            <person name="Hawes A."/>
            <person name="Holder M."/>
            <person name="Jhangiani S."/>
            <person name="Johnson A."/>
            <person name="Khan Z."/>
            <person name="Li Z."/>
            <person name="Liu W."/>
            <person name="Liu X."/>
            <person name="Perez L."/>
            <person name="Shen H."/>
            <person name="Wang Q."/>
            <person name="Watt J."/>
            <person name="Xi L."/>
            <person name="Xin Y."/>
            <person name="Zhou J."/>
            <person name="Deng J."/>
            <person name="Jiang H."/>
            <person name="Liu Y."/>
            <person name="Qu J."/>
            <person name="Song X.-Z."/>
            <person name="Zhang L."/>
            <person name="Villasana D."/>
            <person name="Johnson A."/>
            <person name="Liu J."/>
            <person name="Liyanage D."/>
            <person name="Lorensuhewa L."/>
            <person name="Robinson T."/>
            <person name="Song A."/>
            <person name="Song B.-B."/>
            <person name="Dinh H."/>
            <person name="Thornton R."/>
            <person name="Coyle M."/>
            <person name="Francisco L."/>
            <person name="Jackson L."/>
            <person name="Javaid M."/>
            <person name="Korchina V."/>
            <person name="Kovar C."/>
            <person name="Mata R."/>
            <person name="Mathew T."/>
            <person name="Ngo R."/>
            <person name="Nguyen L."/>
            <person name="Nguyen N."/>
            <person name="Okwuonu G."/>
            <person name="Ongeri F."/>
            <person name="Pham C."/>
            <person name="Simmons D."/>
            <person name="Wilczek-Boney K."/>
            <person name="Hale W."/>
            <person name="Jakkamsetti A."/>
            <person name="Pham P."/>
            <person name="Ruth R."/>
            <person name="San Lucas F."/>
            <person name="Warren J."/>
            <person name="Zhang J."/>
            <person name="Zhao Z."/>
            <person name="Zhou C."/>
            <person name="Zhu D."/>
            <person name="Lee S."/>
            <person name="Bess C."/>
            <person name="Blankenburg K."/>
            <person name="Forbes L."/>
            <person name="Fu Q."/>
            <person name="Gubbala S."/>
            <person name="Hirani K."/>
            <person name="Jayaseelan J.C."/>
            <person name="Lara F."/>
            <person name="Munidasa M."/>
            <person name="Palculict T."/>
            <person name="Patil S."/>
            <person name="Pu L.-L."/>
            <person name="Saada N."/>
            <person name="Tang L."/>
            <person name="Weissenberger G."/>
            <person name="Zhu Y."/>
            <person name="Hemphill L."/>
            <person name="Shang Y."/>
            <person name="Youmans B."/>
            <person name="Ayvaz T."/>
            <person name="Ross M."/>
            <person name="Santibanez J."/>
            <person name="Aqrawi P."/>
            <person name="Gross S."/>
            <person name="Joshi V."/>
            <person name="Fowler G."/>
            <person name="Nazareth L."/>
            <person name="Reid J."/>
            <person name="Worley K."/>
            <person name="Petrosino J."/>
            <person name="Highlander S."/>
            <person name="Gibbs R."/>
        </authorList>
    </citation>
    <scope>NUCLEOTIDE SEQUENCE [LARGE SCALE GENOMIC DNA]</scope>
    <source>
        <strain evidence="2">ATCC 33269</strain>
    </source>
</reference>
<gene>
    <name evidence="2" type="primary">ppsA3</name>
    <name evidence="2" type="ORF">HMPREF0663_11437</name>
</gene>